<keyword evidence="4" id="KW-0813">Transport</keyword>
<evidence type="ECO:0000256" key="6">
    <source>
        <dbReference type="ARBA" id="ARBA00022692"/>
    </source>
</evidence>
<feature type="transmembrane region" description="Helical" evidence="10">
    <location>
        <begin position="164"/>
        <end position="185"/>
    </location>
</feature>
<feature type="transmembrane region" description="Helical" evidence="10">
    <location>
        <begin position="14"/>
        <end position="34"/>
    </location>
</feature>
<keyword evidence="6 10" id="KW-0812">Transmembrane</keyword>
<keyword evidence="9" id="KW-0046">Antibiotic resistance</keyword>
<feature type="transmembrane region" description="Helical" evidence="10">
    <location>
        <begin position="95"/>
        <end position="115"/>
    </location>
</feature>
<name>A0A4P8IFI1_9FIRM</name>
<dbReference type="GO" id="GO:0042910">
    <property type="term" value="F:xenobiotic transmembrane transporter activity"/>
    <property type="evidence" value="ECO:0007669"/>
    <property type="project" value="InterPro"/>
</dbReference>
<keyword evidence="12" id="KW-1185">Reference proteome</keyword>
<dbReference type="PIRSF" id="PIRSF006603">
    <property type="entry name" value="DinF"/>
    <property type="match status" value="1"/>
</dbReference>
<evidence type="ECO:0000256" key="5">
    <source>
        <dbReference type="ARBA" id="ARBA00022475"/>
    </source>
</evidence>
<dbReference type="AlphaFoldDB" id="A0A4P8IFI1"/>
<feature type="transmembrane region" description="Helical" evidence="10">
    <location>
        <begin position="355"/>
        <end position="375"/>
    </location>
</feature>
<dbReference type="InterPro" id="IPR051327">
    <property type="entry name" value="MATE_MepA_subfamily"/>
</dbReference>
<dbReference type="EMBL" id="CP040058">
    <property type="protein sequence ID" value="QCP33909.1"/>
    <property type="molecule type" value="Genomic_DNA"/>
</dbReference>
<feature type="transmembrane region" description="Helical" evidence="10">
    <location>
        <begin position="191"/>
        <end position="212"/>
    </location>
</feature>
<evidence type="ECO:0000256" key="3">
    <source>
        <dbReference type="ARBA" id="ARBA00022106"/>
    </source>
</evidence>
<feature type="transmembrane region" description="Helical" evidence="10">
    <location>
        <begin position="278"/>
        <end position="302"/>
    </location>
</feature>
<evidence type="ECO:0000313" key="12">
    <source>
        <dbReference type="Proteomes" id="UP000298653"/>
    </source>
</evidence>
<sequence>MDNKVFESYSVPKAVATLALPTVLSMLVTIFYNMADTFFVGQTGDPNQVAAVSLTTPVFMLLMAVGNIFGIGGCSYISRMLGEGEKDKVKKISSFCFYGSIIAGLIMMVVFLGGMPVILKLIGCSANTEGYARDYLTYIGLGSVFVVISMAFNNVVRGEGAAKISMIGMMTGTIVNIVLDPIMILGMNMGVAGAAIATIIGNICTVVFYLFYFAKMKTGLSISPKYFTAKDKILSGVFSIGIPASINNILMSTANIILNNFLASYGDIPVAAMGVAMKANMLVILVQIGLGSGVAPLIGYCYGSGNLEKMKKTMKFSMICNVVMGTVLSLLYLLFTEPIIQAFINDASVVSHGIRMLRVLMISGPVIGIMFVFMFGFQAMGKAIPSLILSLSRQGLVFFPVLLVTNYFFGLQGIVFAQPVADLASLGVALLLFIKIAKELKEREKELELKEAEA</sequence>
<dbReference type="GO" id="GO:0046677">
    <property type="term" value="P:response to antibiotic"/>
    <property type="evidence" value="ECO:0007669"/>
    <property type="project" value="UniProtKB-KW"/>
</dbReference>
<comment type="similarity">
    <text evidence="2">Belongs to the multi antimicrobial extrusion (MATE) (TC 2.A.66.1) family. MepA subfamily.</text>
</comment>
<feature type="transmembrane region" description="Helical" evidence="10">
    <location>
        <begin position="54"/>
        <end position="74"/>
    </location>
</feature>
<keyword evidence="5" id="KW-1003">Cell membrane</keyword>
<evidence type="ECO:0000256" key="10">
    <source>
        <dbReference type="SAM" id="Phobius"/>
    </source>
</evidence>
<feature type="transmembrane region" description="Helical" evidence="10">
    <location>
        <begin position="135"/>
        <end position="152"/>
    </location>
</feature>
<dbReference type="CDD" id="cd13143">
    <property type="entry name" value="MATE_MepA_like"/>
    <property type="match status" value="1"/>
</dbReference>
<organism evidence="11 12">
    <name type="scientific">Anaerostipes rhamnosivorans</name>
    <dbReference type="NCBI Taxonomy" id="1229621"/>
    <lineage>
        <taxon>Bacteria</taxon>
        <taxon>Bacillati</taxon>
        <taxon>Bacillota</taxon>
        <taxon>Clostridia</taxon>
        <taxon>Lachnospirales</taxon>
        <taxon>Lachnospiraceae</taxon>
        <taxon>Anaerostipes</taxon>
    </lineage>
</organism>
<evidence type="ECO:0000256" key="2">
    <source>
        <dbReference type="ARBA" id="ARBA00008417"/>
    </source>
</evidence>
<keyword evidence="7 10" id="KW-1133">Transmembrane helix</keyword>
<dbReference type="Pfam" id="PF01554">
    <property type="entry name" value="MatE"/>
    <property type="match status" value="2"/>
</dbReference>
<evidence type="ECO:0000256" key="8">
    <source>
        <dbReference type="ARBA" id="ARBA00023136"/>
    </source>
</evidence>
<feature type="transmembrane region" description="Helical" evidence="10">
    <location>
        <begin position="415"/>
        <end position="434"/>
    </location>
</feature>
<gene>
    <name evidence="11" type="ORF">AR1Y2_0455</name>
</gene>
<evidence type="ECO:0000256" key="4">
    <source>
        <dbReference type="ARBA" id="ARBA00022448"/>
    </source>
</evidence>
<dbReference type="GO" id="GO:0015297">
    <property type="term" value="F:antiporter activity"/>
    <property type="evidence" value="ECO:0007669"/>
    <property type="project" value="InterPro"/>
</dbReference>
<dbReference type="GO" id="GO:0005886">
    <property type="term" value="C:plasma membrane"/>
    <property type="evidence" value="ECO:0007669"/>
    <property type="project" value="UniProtKB-SubCell"/>
</dbReference>
<dbReference type="InterPro" id="IPR048279">
    <property type="entry name" value="MdtK-like"/>
</dbReference>
<feature type="transmembrane region" description="Helical" evidence="10">
    <location>
        <begin position="314"/>
        <end position="335"/>
    </location>
</feature>
<feature type="transmembrane region" description="Helical" evidence="10">
    <location>
        <begin position="233"/>
        <end position="258"/>
    </location>
</feature>
<dbReference type="InterPro" id="IPR045070">
    <property type="entry name" value="MATE_MepA-like"/>
</dbReference>
<evidence type="ECO:0000256" key="9">
    <source>
        <dbReference type="ARBA" id="ARBA00023251"/>
    </source>
</evidence>
<dbReference type="Proteomes" id="UP000298653">
    <property type="component" value="Chromosome"/>
</dbReference>
<comment type="subcellular location">
    <subcellularLocation>
        <location evidence="1">Cell membrane</location>
        <topology evidence="1">Multi-pass membrane protein</topology>
    </subcellularLocation>
</comment>
<proteinExistence type="inferred from homology"/>
<dbReference type="OrthoDB" id="9811110at2"/>
<accession>A0A4P8IFI1</accession>
<dbReference type="InterPro" id="IPR002528">
    <property type="entry name" value="MATE_fam"/>
</dbReference>
<evidence type="ECO:0000256" key="7">
    <source>
        <dbReference type="ARBA" id="ARBA00022989"/>
    </source>
</evidence>
<evidence type="ECO:0000313" key="11">
    <source>
        <dbReference type="EMBL" id="QCP33909.1"/>
    </source>
</evidence>
<reference evidence="11 12" key="1">
    <citation type="submission" date="2019-05" db="EMBL/GenBank/DDBJ databases">
        <title>Complete genome sequencing of Anaerostipes rhamnosivorans.</title>
        <authorList>
            <person name="Bui T.P.N."/>
            <person name="de Vos W.M."/>
        </authorList>
    </citation>
    <scope>NUCLEOTIDE SEQUENCE [LARGE SCALE GENOMIC DNA]</scope>
    <source>
        <strain evidence="11 12">1y2</strain>
    </source>
</reference>
<protein>
    <recommendedName>
        <fullName evidence="3">Multidrug export protein MepA</fullName>
    </recommendedName>
</protein>
<dbReference type="NCBIfam" id="TIGR00797">
    <property type="entry name" value="matE"/>
    <property type="match status" value="1"/>
</dbReference>
<dbReference type="PANTHER" id="PTHR43823:SF3">
    <property type="entry name" value="MULTIDRUG EXPORT PROTEIN MEPA"/>
    <property type="match status" value="1"/>
</dbReference>
<dbReference type="RefSeq" id="WP_137327514.1">
    <property type="nucleotide sequence ID" value="NZ_CP040058.1"/>
</dbReference>
<evidence type="ECO:0000256" key="1">
    <source>
        <dbReference type="ARBA" id="ARBA00004651"/>
    </source>
</evidence>
<dbReference type="PANTHER" id="PTHR43823">
    <property type="entry name" value="SPORULATION PROTEIN YKVU"/>
    <property type="match status" value="1"/>
</dbReference>
<dbReference type="KEGG" id="arf:AR1Y2_0455"/>
<feature type="transmembrane region" description="Helical" evidence="10">
    <location>
        <begin position="387"/>
        <end position="409"/>
    </location>
</feature>
<keyword evidence="8 10" id="KW-0472">Membrane</keyword>